<reference evidence="2" key="2">
    <citation type="journal article" date="2023" name="IMA Fungus">
        <title>Comparative genomic study of the Penicillium genus elucidates a diverse pangenome and 15 lateral gene transfer events.</title>
        <authorList>
            <person name="Petersen C."/>
            <person name="Sorensen T."/>
            <person name="Nielsen M.R."/>
            <person name="Sondergaard T.E."/>
            <person name="Sorensen J.L."/>
            <person name="Fitzpatrick D.A."/>
            <person name="Frisvad J.C."/>
            <person name="Nielsen K.L."/>
        </authorList>
    </citation>
    <scope>NUCLEOTIDE SEQUENCE</scope>
    <source>
        <strain evidence="2">IBT 29495</strain>
    </source>
</reference>
<dbReference type="Proteomes" id="UP001149954">
    <property type="component" value="Unassembled WGS sequence"/>
</dbReference>
<feature type="domain" description="Leucine-rich repeat" evidence="1">
    <location>
        <begin position="178"/>
        <end position="390"/>
    </location>
</feature>
<dbReference type="Pfam" id="PF24969">
    <property type="entry name" value="LRR_15"/>
    <property type="match status" value="1"/>
</dbReference>
<dbReference type="OrthoDB" id="5130616at2759"/>
<dbReference type="EMBL" id="JAPWDS010000005">
    <property type="protein sequence ID" value="KAJ5497164.1"/>
    <property type="molecule type" value="Genomic_DNA"/>
</dbReference>
<evidence type="ECO:0000313" key="2">
    <source>
        <dbReference type="EMBL" id="KAJ5497164.1"/>
    </source>
</evidence>
<gene>
    <name evidence="2" type="ORF">N7463_009151</name>
</gene>
<proteinExistence type="predicted"/>
<dbReference type="InterPro" id="IPR056867">
    <property type="entry name" value="LRR_15"/>
</dbReference>
<name>A0A9W9XRQ4_9EURO</name>
<accession>A0A9W9XRQ4</accession>
<evidence type="ECO:0000313" key="3">
    <source>
        <dbReference type="Proteomes" id="UP001149954"/>
    </source>
</evidence>
<sequence>MTVLNNDIFLLISEHIYDQQDKTRLLLVCRDWYSLFLPKVYRRVSLKSDQIYPLVRSIQKNPRIGPSIRHLWVEWEGGHDSDEGAGIEIDELLKTLGTSESDESLDEWKAALRFGCADAWLVVLVLSVEFVKSMDMNASYSGYFFPMLGQIIKGNAFGSKPPLQHLEIASVWTDDMKTHYMANDLLPFFSLPAMREFNGGGICEFEDDNSEEPVVTVSGPGTSKITTINIGGHHSNNGCKGMADFIHSCANLEIFDYQHDNKAIWGEIYLDIRPLLFYRALYSHRHSLRELRLNNQGEDESIGFDEGNDGRWNGFGSLAEFHQLRELQIPFCTLLQFGTTNQPRVSLVEILPSSLEYLNLSYCDDENFDLVIKNLSALLARREQFPNIKKLEVKPLFVERIQGVLGEFRVPASTQQRFAPIGMICRELGIDFGFNMHGTHRLL</sequence>
<dbReference type="Gene3D" id="3.80.10.10">
    <property type="entry name" value="Ribonuclease Inhibitor"/>
    <property type="match status" value="1"/>
</dbReference>
<reference evidence="2" key="1">
    <citation type="submission" date="2022-12" db="EMBL/GenBank/DDBJ databases">
        <authorList>
            <person name="Petersen C."/>
        </authorList>
    </citation>
    <scope>NUCLEOTIDE SEQUENCE</scope>
    <source>
        <strain evidence="2">IBT 29495</strain>
    </source>
</reference>
<dbReference type="InterPro" id="IPR032675">
    <property type="entry name" value="LRR_dom_sf"/>
</dbReference>
<comment type="caution">
    <text evidence="2">The sequence shown here is derived from an EMBL/GenBank/DDBJ whole genome shotgun (WGS) entry which is preliminary data.</text>
</comment>
<dbReference type="AlphaFoldDB" id="A0A9W9XRQ4"/>
<protein>
    <recommendedName>
        <fullName evidence="1">Leucine-rich repeat domain-containing protein</fullName>
    </recommendedName>
</protein>
<evidence type="ECO:0000259" key="1">
    <source>
        <dbReference type="Pfam" id="PF24969"/>
    </source>
</evidence>
<keyword evidence="3" id="KW-1185">Reference proteome</keyword>
<organism evidence="2 3">
    <name type="scientific">Penicillium fimorum</name>
    <dbReference type="NCBI Taxonomy" id="1882269"/>
    <lineage>
        <taxon>Eukaryota</taxon>
        <taxon>Fungi</taxon>
        <taxon>Dikarya</taxon>
        <taxon>Ascomycota</taxon>
        <taxon>Pezizomycotina</taxon>
        <taxon>Eurotiomycetes</taxon>
        <taxon>Eurotiomycetidae</taxon>
        <taxon>Eurotiales</taxon>
        <taxon>Aspergillaceae</taxon>
        <taxon>Penicillium</taxon>
    </lineage>
</organism>
<dbReference type="SUPFAM" id="SSF52047">
    <property type="entry name" value="RNI-like"/>
    <property type="match status" value="1"/>
</dbReference>